<dbReference type="Pfam" id="PF01814">
    <property type="entry name" value="Hemerythrin"/>
    <property type="match status" value="1"/>
</dbReference>
<keyword evidence="4" id="KW-1185">Reference proteome</keyword>
<feature type="region of interest" description="Disordered" evidence="1">
    <location>
        <begin position="1"/>
        <end position="36"/>
    </location>
</feature>
<dbReference type="InterPro" id="IPR012312">
    <property type="entry name" value="Hemerythrin-like"/>
</dbReference>
<dbReference type="CDD" id="cd00570">
    <property type="entry name" value="GST_N_family"/>
    <property type="match status" value="1"/>
</dbReference>
<organism evidence="3 4">
    <name type="scientific">Spirodela intermedia</name>
    <name type="common">Intermediate duckweed</name>
    <dbReference type="NCBI Taxonomy" id="51605"/>
    <lineage>
        <taxon>Eukaryota</taxon>
        <taxon>Viridiplantae</taxon>
        <taxon>Streptophyta</taxon>
        <taxon>Embryophyta</taxon>
        <taxon>Tracheophyta</taxon>
        <taxon>Spermatophyta</taxon>
        <taxon>Magnoliopsida</taxon>
        <taxon>Liliopsida</taxon>
        <taxon>Araceae</taxon>
        <taxon>Lemnoideae</taxon>
        <taxon>Spirodela</taxon>
    </lineage>
</organism>
<feature type="compositionally biased region" description="Low complexity" evidence="1">
    <location>
        <begin position="16"/>
        <end position="28"/>
    </location>
</feature>
<evidence type="ECO:0000259" key="2">
    <source>
        <dbReference type="Pfam" id="PF01814"/>
    </source>
</evidence>
<gene>
    <name evidence="3" type="ORF">SI8410_08010929</name>
</gene>
<dbReference type="OrthoDB" id="4951845at2759"/>
<sequence>MGNCTPKPPKAPLQEAHPVGSAVAAAPPMAGPAPTPAGRRPPVCLYGPAGCPQMARVRIGLLYKNVAVEFYAAADGPVVEDGGEKVAGSPEAILRWAEERFPGPAIVGKAAPPPPPGVAVAVAVQHRSIERHLERMVRWGEAMAAGGGGRPAEGRKGSPSPRMEARKFGRIYSQLAELMMEHAQMEERVVFPVIDRADRDICRAANQEHAKELPIMNGIKEDIKSVVVLDPGGAAHQEALLNLSLRLRLLQERCREHFAEEERELLPLLEELTAEEPAAAVEQLVEVMEATHGHLFNLLISGLLPHEAMQYIEVLCRCRDRQRVAAMLRPLEARLDAAGTTTTKSLGGLLKATPHH</sequence>
<feature type="domain" description="Hemerythrin-like" evidence="2">
    <location>
        <begin position="124"/>
        <end position="269"/>
    </location>
</feature>
<dbReference type="PANTHER" id="PTHR35739">
    <property type="entry name" value="OS01G0861700 PROTEIN"/>
    <property type="match status" value="1"/>
</dbReference>
<proteinExistence type="predicted"/>
<name>A0A7I8KRK7_SPIIN</name>
<dbReference type="EMBL" id="LR746271">
    <property type="protein sequence ID" value="CAA7400251.1"/>
    <property type="molecule type" value="Genomic_DNA"/>
</dbReference>
<dbReference type="PANTHER" id="PTHR35739:SF1">
    <property type="entry name" value="OS01G0861700 PROTEIN"/>
    <property type="match status" value="1"/>
</dbReference>
<feature type="compositionally biased region" description="Pro residues" evidence="1">
    <location>
        <begin position="1"/>
        <end position="11"/>
    </location>
</feature>
<reference evidence="3" key="1">
    <citation type="submission" date="2020-02" db="EMBL/GenBank/DDBJ databases">
        <authorList>
            <person name="Scholz U."/>
            <person name="Mascher M."/>
            <person name="Fiebig A."/>
        </authorList>
    </citation>
    <scope>NUCLEOTIDE SEQUENCE</scope>
</reference>
<evidence type="ECO:0000313" key="3">
    <source>
        <dbReference type="EMBL" id="CAA7400251.1"/>
    </source>
</evidence>
<evidence type="ECO:0000256" key="1">
    <source>
        <dbReference type="SAM" id="MobiDB-lite"/>
    </source>
</evidence>
<feature type="region of interest" description="Disordered" evidence="1">
    <location>
        <begin position="144"/>
        <end position="163"/>
    </location>
</feature>
<dbReference type="Proteomes" id="UP000663760">
    <property type="component" value="Chromosome 8"/>
</dbReference>
<accession>A0A7I8KRK7</accession>
<dbReference type="AlphaFoldDB" id="A0A7I8KRK7"/>
<protein>
    <recommendedName>
        <fullName evidence="2">Hemerythrin-like domain-containing protein</fullName>
    </recommendedName>
</protein>
<dbReference type="Gene3D" id="1.20.120.520">
    <property type="entry name" value="nmb1532 protein domain like"/>
    <property type="match status" value="1"/>
</dbReference>
<evidence type="ECO:0000313" key="4">
    <source>
        <dbReference type="Proteomes" id="UP000663760"/>
    </source>
</evidence>